<evidence type="ECO:0000256" key="5">
    <source>
        <dbReference type="ARBA" id="ARBA00023211"/>
    </source>
</evidence>
<comment type="caution">
    <text evidence="9">The sequence shown here is derived from an EMBL/GenBank/DDBJ whole genome shotgun (WGS) entry which is preliminary data.</text>
</comment>
<dbReference type="Pfam" id="PF02776">
    <property type="entry name" value="TPP_enzyme_N"/>
    <property type="match status" value="1"/>
</dbReference>
<name>A0A6H9WMQ6_9MICO</name>
<dbReference type="InterPro" id="IPR004433">
    <property type="entry name" value="MenaQ_synth_MenD"/>
</dbReference>
<evidence type="ECO:0000259" key="8">
    <source>
        <dbReference type="Pfam" id="PF02776"/>
    </source>
</evidence>
<comment type="cofactor">
    <cofactor evidence="6">
        <name>Mg(2+)</name>
        <dbReference type="ChEBI" id="CHEBI:18420"/>
    </cofactor>
    <cofactor evidence="6">
        <name>Mn(2+)</name>
        <dbReference type="ChEBI" id="CHEBI:29035"/>
    </cofactor>
</comment>
<evidence type="ECO:0000256" key="7">
    <source>
        <dbReference type="SAM" id="MobiDB-lite"/>
    </source>
</evidence>
<comment type="function">
    <text evidence="6">Catalyzes the thiamine diphosphate-dependent decarboxylation of 2-oxoglutarate and the subsequent addition of the resulting succinic semialdehyde-thiamine pyrophosphate anion to isochorismate to yield 2-succinyl-5-enolpyruvyl-6-hydroxy-3-cyclohexene-1-carboxylate (SEPHCHC).</text>
</comment>
<dbReference type="CDD" id="cd07037">
    <property type="entry name" value="TPP_PYR_MenD"/>
    <property type="match status" value="1"/>
</dbReference>
<comment type="catalytic activity">
    <reaction evidence="6">
        <text>isochorismate + 2-oxoglutarate + H(+) = 5-enolpyruvoyl-6-hydroxy-2-succinyl-cyclohex-3-ene-1-carboxylate + CO2</text>
        <dbReference type="Rhea" id="RHEA:25593"/>
        <dbReference type="ChEBI" id="CHEBI:15378"/>
        <dbReference type="ChEBI" id="CHEBI:16526"/>
        <dbReference type="ChEBI" id="CHEBI:16810"/>
        <dbReference type="ChEBI" id="CHEBI:29780"/>
        <dbReference type="ChEBI" id="CHEBI:58818"/>
        <dbReference type="EC" id="2.2.1.9"/>
    </reaction>
</comment>
<dbReference type="InterPro" id="IPR012001">
    <property type="entry name" value="Thiamin_PyroP_enz_TPP-bd_dom"/>
</dbReference>
<dbReference type="Gene3D" id="3.40.50.970">
    <property type="match status" value="2"/>
</dbReference>
<evidence type="ECO:0000256" key="1">
    <source>
        <dbReference type="ARBA" id="ARBA00022679"/>
    </source>
</evidence>
<evidence type="ECO:0000256" key="4">
    <source>
        <dbReference type="ARBA" id="ARBA00023052"/>
    </source>
</evidence>
<dbReference type="Gene3D" id="3.40.50.1220">
    <property type="entry name" value="TPP-binding domain"/>
    <property type="match status" value="1"/>
</dbReference>
<protein>
    <recommendedName>
        <fullName evidence="6">2-succinyl-5-enolpyruvyl-6-hydroxy-3-cyclohexene-1-carboxylate synthase</fullName>
        <shortName evidence="6">SEPHCHC synthase</shortName>
        <ecNumber evidence="6">2.2.1.9</ecNumber>
    </recommendedName>
    <alternativeName>
        <fullName evidence="6">Menaquinone biosynthesis protein MenD</fullName>
    </alternativeName>
</protein>
<dbReference type="GO" id="GO:0070204">
    <property type="term" value="F:2-succinyl-5-enolpyruvyl-6-hydroxy-3-cyclohexene-1-carboxylic-acid synthase activity"/>
    <property type="evidence" value="ECO:0007669"/>
    <property type="project" value="UniProtKB-UniRule"/>
</dbReference>
<dbReference type="OrthoDB" id="9791859at2"/>
<comment type="pathway">
    <text evidence="6">Quinol/quinone metabolism; menaquinone biosynthesis.</text>
</comment>
<keyword evidence="5 6" id="KW-0464">Manganese</keyword>
<dbReference type="AlphaFoldDB" id="A0A6H9WMQ6"/>
<dbReference type="Proteomes" id="UP000431744">
    <property type="component" value="Unassembled WGS sequence"/>
</dbReference>
<feature type="domain" description="Thiamine pyrophosphate enzyme N-terminal TPP-binding" evidence="8">
    <location>
        <begin position="124"/>
        <end position="225"/>
    </location>
</feature>
<dbReference type="UniPathway" id="UPA01057">
    <property type="reaction ID" value="UER00164"/>
</dbReference>
<evidence type="ECO:0000313" key="10">
    <source>
        <dbReference type="Proteomes" id="UP000431744"/>
    </source>
</evidence>
<dbReference type="EC" id="2.2.1.9" evidence="6"/>
<evidence type="ECO:0000313" key="9">
    <source>
        <dbReference type="EMBL" id="KAB1648028.1"/>
    </source>
</evidence>
<evidence type="ECO:0000256" key="3">
    <source>
        <dbReference type="ARBA" id="ARBA00022842"/>
    </source>
</evidence>
<dbReference type="CDD" id="cd02009">
    <property type="entry name" value="TPP_SHCHC_synthase"/>
    <property type="match status" value="1"/>
</dbReference>
<dbReference type="UniPathway" id="UPA00079"/>
<evidence type="ECO:0000256" key="6">
    <source>
        <dbReference type="HAMAP-Rule" id="MF_01659"/>
    </source>
</evidence>
<dbReference type="EMBL" id="WBJY01000002">
    <property type="protein sequence ID" value="KAB1648028.1"/>
    <property type="molecule type" value="Genomic_DNA"/>
</dbReference>
<feature type="compositionally biased region" description="Low complexity" evidence="7">
    <location>
        <begin position="67"/>
        <end position="98"/>
    </location>
</feature>
<comment type="subunit">
    <text evidence="6">Homodimer.</text>
</comment>
<dbReference type="SUPFAM" id="SSF52518">
    <property type="entry name" value="Thiamin diphosphate-binding fold (THDP-binding)"/>
    <property type="match status" value="2"/>
</dbReference>
<evidence type="ECO:0000256" key="2">
    <source>
        <dbReference type="ARBA" id="ARBA00022723"/>
    </source>
</evidence>
<comment type="similarity">
    <text evidence="6">Belongs to the TPP enzyme family. MenD subfamily.</text>
</comment>
<proteinExistence type="inferred from homology"/>
<gene>
    <name evidence="6 9" type="primary">menD</name>
    <name evidence="9" type="ORF">F8O04_09845</name>
</gene>
<reference evidence="9 10" key="1">
    <citation type="submission" date="2019-09" db="EMBL/GenBank/DDBJ databases">
        <title>Phylogeny of genus Pseudoclavibacter and closely related genus.</title>
        <authorList>
            <person name="Li Y."/>
        </authorList>
    </citation>
    <scope>NUCLEOTIDE SEQUENCE [LARGE SCALE GENOMIC DNA]</scope>
    <source>
        <strain evidence="9 10">EGI 60007</strain>
    </source>
</reference>
<keyword evidence="6" id="KW-0474">Menaquinone biosynthesis</keyword>
<keyword evidence="10" id="KW-1185">Reference proteome</keyword>
<dbReference type="PANTHER" id="PTHR42916">
    <property type="entry name" value="2-SUCCINYL-5-ENOLPYRUVYL-6-HYDROXY-3-CYCLOHEXENE-1-CARBOXYLATE SYNTHASE"/>
    <property type="match status" value="1"/>
</dbReference>
<feature type="region of interest" description="Disordered" evidence="7">
    <location>
        <begin position="1"/>
        <end position="109"/>
    </location>
</feature>
<dbReference type="GO" id="GO:0030145">
    <property type="term" value="F:manganese ion binding"/>
    <property type="evidence" value="ECO:0007669"/>
    <property type="project" value="UniProtKB-UniRule"/>
</dbReference>
<sequence>MALTTASRRPELPTPTLIRALTTRTPARPQSQTTTTIGPVAACPVPDGGSPSKPGVLNDAGRVREFATTAQPPAATSPAEAPAEQTATSASASQSQSPGRSQPADERTAPSTAFAARLLGEAVRLGMRDLVLCPGSRSQALALVAAELEARGRLRLHVRHDERSAAFFALGLARETARGVAVVTTSGTAVANLHPAMLEAFHAGVPLVAITADRPPELVGVGANQATVQPGVFGPLVPFVDVPAPGGLDASDDDRRARELAVSITDTRGALHVNVAFRDPLSSALPDLDAVLGEAPPARRERATVRENERVRTIDPADGVPTLVVAGDLAGPDAERVAHEAGLPLVAEVSSGSRFGRNLVIAYRELLGHASPSPELRDLVGRVLVFGHPTLSREVPALVARDDVEAIVVGPTGGEPYGPPARVAERVDRIEIARNETPRSTDVRAHRGELVDPRAWLRAWVRASHELVAAASSDPPAPDLNAVVSSAHAERSRFARGELAVARQSVTRELLVDAVWRATWPHDRLVLGASRLVRVLDGRATGKPLRVHANRGLAGIDGTIATALGVAAASQSDFAPSAAGVTRVLLGDLAFLHDAGSLLAGQGGEPAPRMQIIVGNDGGGTIFDGLEVGNSAGRAALERVLYTPHAADLRAIATAYGWHHIRAATRAELEAALTSHEHERIVVEVPLPR</sequence>
<keyword evidence="2 6" id="KW-0479">Metal-binding</keyword>
<comment type="cofactor">
    <cofactor evidence="6">
        <name>thiamine diphosphate</name>
        <dbReference type="ChEBI" id="CHEBI:58937"/>
    </cofactor>
    <text evidence="6">Binds 1 thiamine pyrophosphate per subunit.</text>
</comment>
<dbReference type="NCBIfam" id="TIGR00173">
    <property type="entry name" value="menD"/>
    <property type="match status" value="1"/>
</dbReference>
<feature type="compositionally biased region" description="Polar residues" evidence="7">
    <location>
        <begin position="22"/>
        <end position="37"/>
    </location>
</feature>
<dbReference type="GO" id="GO:0009234">
    <property type="term" value="P:menaquinone biosynthetic process"/>
    <property type="evidence" value="ECO:0007669"/>
    <property type="project" value="UniProtKB-UniRule"/>
</dbReference>
<keyword evidence="1 6" id="KW-0808">Transferase</keyword>
<keyword evidence="4 6" id="KW-0786">Thiamine pyrophosphate</keyword>
<dbReference type="HAMAP" id="MF_01659">
    <property type="entry name" value="MenD"/>
    <property type="match status" value="1"/>
</dbReference>
<comment type="pathway">
    <text evidence="6">Quinol/quinone metabolism; 1,4-dihydroxy-2-naphthoate biosynthesis; 1,4-dihydroxy-2-naphthoate from chorismate: step 2/7.</text>
</comment>
<accession>A0A6H9WMQ6</accession>
<organism evidence="9 10">
    <name type="scientific">Pseudoclavibacter endophyticus</name>
    <dbReference type="NCBI Taxonomy" id="1778590"/>
    <lineage>
        <taxon>Bacteria</taxon>
        <taxon>Bacillati</taxon>
        <taxon>Actinomycetota</taxon>
        <taxon>Actinomycetes</taxon>
        <taxon>Micrococcales</taxon>
        <taxon>Microbacteriaceae</taxon>
        <taxon>Pseudoclavibacter</taxon>
    </lineage>
</organism>
<keyword evidence="3 6" id="KW-0460">Magnesium</keyword>
<dbReference type="GO" id="GO:0000287">
    <property type="term" value="F:magnesium ion binding"/>
    <property type="evidence" value="ECO:0007669"/>
    <property type="project" value="UniProtKB-UniRule"/>
</dbReference>
<dbReference type="PANTHER" id="PTHR42916:SF1">
    <property type="entry name" value="PROTEIN PHYLLO, CHLOROPLASTIC"/>
    <property type="match status" value="1"/>
</dbReference>
<dbReference type="GO" id="GO:0030976">
    <property type="term" value="F:thiamine pyrophosphate binding"/>
    <property type="evidence" value="ECO:0007669"/>
    <property type="project" value="UniProtKB-UniRule"/>
</dbReference>
<dbReference type="InterPro" id="IPR029061">
    <property type="entry name" value="THDP-binding"/>
</dbReference>